<dbReference type="AlphaFoldDB" id="A0A127ZIS4"/>
<name>A0A127ZIS4_9BASI</name>
<feature type="signal peptide" evidence="1">
    <location>
        <begin position="1"/>
        <end position="18"/>
    </location>
</feature>
<proteinExistence type="predicted"/>
<evidence type="ECO:0000256" key="1">
    <source>
        <dbReference type="SAM" id="SignalP"/>
    </source>
</evidence>
<dbReference type="EMBL" id="LK056692">
    <property type="protein sequence ID" value="CDU25916.1"/>
    <property type="molecule type" value="Genomic_DNA"/>
</dbReference>
<feature type="chain" id="PRO_5007281326" evidence="1">
    <location>
        <begin position="19"/>
        <end position="165"/>
    </location>
</feature>
<gene>
    <name evidence="2" type="ORF">SPSC_06087</name>
</gene>
<protein>
    <submittedName>
        <fullName evidence="2">Uncharacterized protein</fullName>
    </submittedName>
</protein>
<keyword evidence="1" id="KW-0732">Signal</keyword>
<reference evidence="2" key="1">
    <citation type="submission" date="2014-06" db="EMBL/GenBank/DDBJ databases">
        <authorList>
            <person name="Ju J."/>
            <person name="Zhang J."/>
        </authorList>
    </citation>
    <scope>NUCLEOTIDE SEQUENCE</scope>
    <source>
        <strain evidence="2">SscI8</strain>
    </source>
</reference>
<accession>A0A127ZIS4</accession>
<dbReference type="OrthoDB" id="2552319at2759"/>
<organism evidence="2">
    <name type="scientific">Sporisorium scitamineum</name>
    <dbReference type="NCBI Taxonomy" id="49012"/>
    <lineage>
        <taxon>Eukaryota</taxon>
        <taxon>Fungi</taxon>
        <taxon>Dikarya</taxon>
        <taxon>Basidiomycota</taxon>
        <taxon>Ustilaginomycotina</taxon>
        <taxon>Ustilaginomycetes</taxon>
        <taxon>Ustilaginales</taxon>
        <taxon>Ustilaginaceae</taxon>
        <taxon>Sporisorium</taxon>
    </lineage>
</organism>
<sequence>MKFGTLAVLAVLLEAVSAAQVFKQFSEPDQGAWLAAQQHLTDTYSQMQRQYQHPYEHPIHMTEEDKVSAWQFSKGAENGPFYAAGSSKARHYVYVLTKVPGTSDLGRSWQLDATQPTKDAFLFWKVKIKNQKPELLAADIWAAGAATLTPKTLEDSIKAVQFARI</sequence>
<evidence type="ECO:0000313" key="2">
    <source>
        <dbReference type="EMBL" id="CDU25916.1"/>
    </source>
</evidence>